<evidence type="ECO:0000313" key="17">
    <source>
        <dbReference type="Proteomes" id="UP000789595"/>
    </source>
</evidence>
<dbReference type="AlphaFoldDB" id="A0A8J2X655"/>
<dbReference type="PROSITE" id="PS00794">
    <property type="entry name" value="HPPK"/>
    <property type="match status" value="1"/>
</dbReference>
<dbReference type="GO" id="GO:0003848">
    <property type="term" value="F:2-amino-4-hydroxy-6-hydroxymethyldihydropteridine diphosphokinase activity"/>
    <property type="evidence" value="ECO:0007669"/>
    <property type="project" value="UniProtKB-EC"/>
</dbReference>
<dbReference type="OrthoDB" id="615426at2759"/>
<dbReference type="GO" id="GO:0004156">
    <property type="term" value="F:dihydropteroate synthase activity"/>
    <property type="evidence" value="ECO:0007669"/>
    <property type="project" value="UniProtKB-EC"/>
</dbReference>
<evidence type="ECO:0000256" key="7">
    <source>
        <dbReference type="ARBA" id="ARBA00022679"/>
    </source>
</evidence>
<dbReference type="InterPro" id="IPR011005">
    <property type="entry name" value="Dihydropteroate_synth-like_sf"/>
</dbReference>
<evidence type="ECO:0000313" key="16">
    <source>
        <dbReference type="EMBL" id="CAH0377317.1"/>
    </source>
</evidence>
<keyword evidence="9" id="KW-0547">Nucleotide-binding</keyword>
<organism evidence="16 17">
    <name type="scientific">Pelagomonas calceolata</name>
    <dbReference type="NCBI Taxonomy" id="35677"/>
    <lineage>
        <taxon>Eukaryota</taxon>
        <taxon>Sar</taxon>
        <taxon>Stramenopiles</taxon>
        <taxon>Ochrophyta</taxon>
        <taxon>Pelagophyceae</taxon>
        <taxon>Pelagomonadales</taxon>
        <taxon>Pelagomonadaceae</taxon>
        <taxon>Pelagomonas</taxon>
    </lineage>
</organism>
<dbReference type="PROSITE" id="PS50972">
    <property type="entry name" value="PTERIN_BINDING"/>
    <property type="match status" value="1"/>
</dbReference>
<dbReference type="Gene3D" id="3.20.20.20">
    <property type="entry name" value="Dihydropteroate synthase-like"/>
    <property type="match status" value="1"/>
</dbReference>
<evidence type="ECO:0000259" key="15">
    <source>
        <dbReference type="PROSITE" id="PS50972"/>
    </source>
</evidence>
<dbReference type="PANTHER" id="PTHR20941">
    <property type="entry name" value="FOLATE SYNTHESIS PROTEINS"/>
    <property type="match status" value="1"/>
</dbReference>
<dbReference type="SUPFAM" id="SSF51717">
    <property type="entry name" value="Dihydropteroate synthetase-like"/>
    <property type="match status" value="1"/>
</dbReference>
<dbReference type="NCBIfam" id="TIGR01498">
    <property type="entry name" value="folK"/>
    <property type="match status" value="1"/>
</dbReference>
<dbReference type="CDD" id="cd00483">
    <property type="entry name" value="HPPK"/>
    <property type="match status" value="1"/>
</dbReference>
<dbReference type="InterPro" id="IPR045031">
    <property type="entry name" value="DHP_synth-like"/>
</dbReference>
<comment type="catalytic activity">
    <reaction evidence="2">
        <text>6-hydroxymethyl-7,8-dihydropterin + ATP = (7,8-dihydropterin-6-yl)methyl diphosphate + AMP + H(+)</text>
        <dbReference type="Rhea" id="RHEA:11412"/>
        <dbReference type="ChEBI" id="CHEBI:15378"/>
        <dbReference type="ChEBI" id="CHEBI:30616"/>
        <dbReference type="ChEBI" id="CHEBI:44841"/>
        <dbReference type="ChEBI" id="CHEBI:72950"/>
        <dbReference type="ChEBI" id="CHEBI:456215"/>
        <dbReference type="EC" id="2.7.6.3"/>
    </reaction>
</comment>
<keyword evidence="13" id="KW-0289">Folate biosynthesis</keyword>
<name>A0A8J2X655_9STRA</name>
<keyword evidence="10" id="KW-0418">Kinase</keyword>
<comment type="caution">
    <text evidence="16">The sequence shown here is derived from an EMBL/GenBank/DDBJ whole genome shotgun (WGS) entry which is preliminary data.</text>
</comment>
<dbReference type="SUPFAM" id="SSF55083">
    <property type="entry name" value="6-hydroxymethyl-7,8-dihydropterin pyrophosphokinase, HPPK"/>
    <property type="match status" value="1"/>
</dbReference>
<evidence type="ECO:0000256" key="8">
    <source>
        <dbReference type="ARBA" id="ARBA00022723"/>
    </source>
</evidence>
<evidence type="ECO:0000256" key="1">
    <source>
        <dbReference type="ARBA" id="ARBA00000012"/>
    </source>
</evidence>
<dbReference type="GO" id="GO:0016301">
    <property type="term" value="F:kinase activity"/>
    <property type="evidence" value="ECO:0007669"/>
    <property type="project" value="UniProtKB-KW"/>
</dbReference>
<evidence type="ECO:0000256" key="13">
    <source>
        <dbReference type="ARBA" id="ARBA00022909"/>
    </source>
</evidence>
<dbReference type="PANTHER" id="PTHR20941:SF1">
    <property type="entry name" value="FOLIC ACID SYNTHESIS PROTEIN FOL1"/>
    <property type="match status" value="1"/>
</dbReference>
<evidence type="ECO:0000256" key="6">
    <source>
        <dbReference type="ARBA" id="ARBA00009951"/>
    </source>
</evidence>
<comment type="similarity">
    <text evidence="6">In the C-terminal section; belongs to the DHPS family.</text>
</comment>
<gene>
    <name evidence="16" type="ORF">PECAL_5P18790</name>
</gene>
<keyword evidence="11" id="KW-0067">ATP-binding</keyword>
<evidence type="ECO:0000256" key="12">
    <source>
        <dbReference type="ARBA" id="ARBA00022842"/>
    </source>
</evidence>
<protein>
    <recommendedName>
        <fullName evidence="15">Pterin-binding domain-containing protein</fullName>
    </recommendedName>
</protein>
<dbReference type="GO" id="GO:0046656">
    <property type="term" value="P:folic acid biosynthetic process"/>
    <property type="evidence" value="ECO:0007669"/>
    <property type="project" value="UniProtKB-KW"/>
</dbReference>
<evidence type="ECO:0000256" key="14">
    <source>
        <dbReference type="ARBA" id="ARBA00023268"/>
    </source>
</evidence>
<dbReference type="InterPro" id="IPR006390">
    <property type="entry name" value="DHP_synth_dom"/>
</dbReference>
<dbReference type="CDD" id="cd00739">
    <property type="entry name" value="DHPS"/>
    <property type="match status" value="1"/>
</dbReference>
<dbReference type="EMBL" id="CAKKNE010000005">
    <property type="protein sequence ID" value="CAH0377317.1"/>
    <property type="molecule type" value="Genomic_DNA"/>
</dbReference>
<sequence>MMLARGARALSRSTKSGAVRALSTKTKQRLAFVALGSNVGNRQQQLCAAWRRVQETLGRVVATSPLYETAAAYVEDQPSFLNAVVAVETTLPPLQALAKLKAAERDLGRQVRYRNGPREVDLDLLYLGDERVEADALTLPHPRIHERDFVLRPLRACRAQIAAGEFGMVDAALRRRFGEDYLGNDVDGEERRVWSSLGAMVETGNKTGVMGVLNCTPDSFSDGGVNADVDAALRSAEAMVTHGVDYLDVGGESTRPGSSPPSLNEELDRVLPLVERLSTTFDVPISVDTRRSEVALAARDAGAACTNDVSGGAYDADMLQTLADDEQQRGVVLMHMRGEPGTMNSLASYEDVVAEVSVELQERVNAAFAAGIAPWRVVVDPGIGFAKNTEHNVALLRDLAQFKRNLGGLPLLIGASRKRFLGDLTGEADASKRDAATAGACVACVPHADVVRVHDVRTAVQALKVADAILR</sequence>
<dbReference type="NCBIfam" id="TIGR01496">
    <property type="entry name" value="DHPS"/>
    <property type="match status" value="1"/>
</dbReference>
<dbReference type="Pfam" id="PF01288">
    <property type="entry name" value="HPPK"/>
    <property type="match status" value="1"/>
</dbReference>
<dbReference type="GO" id="GO:0005740">
    <property type="term" value="C:mitochondrial envelope"/>
    <property type="evidence" value="ECO:0007669"/>
    <property type="project" value="TreeGrafter"/>
</dbReference>
<evidence type="ECO:0000256" key="9">
    <source>
        <dbReference type="ARBA" id="ARBA00022741"/>
    </source>
</evidence>
<keyword evidence="8" id="KW-0479">Metal-binding</keyword>
<evidence type="ECO:0000256" key="10">
    <source>
        <dbReference type="ARBA" id="ARBA00022777"/>
    </source>
</evidence>
<evidence type="ECO:0000256" key="11">
    <source>
        <dbReference type="ARBA" id="ARBA00022840"/>
    </source>
</evidence>
<dbReference type="Gene3D" id="3.30.70.560">
    <property type="entry name" value="7,8-Dihydro-6-hydroxymethylpterin-pyrophosphokinase HPPK"/>
    <property type="match status" value="1"/>
</dbReference>
<dbReference type="UniPathway" id="UPA00077">
    <property type="reaction ID" value="UER00155"/>
</dbReference>
<keyword evidence="12" id="KW-0460">Magnesium</keyword>
<reference evidence="16" key="1">
    <citation type="submission" date="2021-11" db="EMBL/GenBank/DDBJ databases">
        <authorList>
            <consortium name="Genoscope - CEA"/>
            <person name="William W."/>
        </authorList>
    </citation>
    <scope>NUCLEOTIDE SEQUENCE</scope>
</reference>
<dbReference type="FunFam" id="3.20.20.20:FF:000006">
    <property type="entry name" value="Dihydropteroate synthase"/>
    <property type="match status" value="1"/>
</dbReference>
<comment type="pathway">
    <text evidence="4">Cofactor biosynthesis; tetrahydrofolate biosynthesis; 7,8-dihydrofolate from 2-amino-4-hydroxy-6-hydroxymethyl-7,8-dihydropteridine diphosphate and 4-aminobenzoate: step 1/2.</text>
</comment>
<evidence type="ECO:0000256" key="2">
    <source>
        <dbReference type="ARBA" id="ARBA00000198"/>
    </source>
</evidence>
<evidence type="ECO:0000256" key="5">
    <source>
        <dbReference type="ARBA" id="ARBA00005051"/>
    </source>
</evidence>
<proteinExistence type="inferred from homology"/>
<dbReference type="InterPro" id="IPR000550">
    <property type="entry name" value="Hppk"/>
</dbReference>
<dbReference type="InterPro" id="IPR035907">
    <property type="entry name" value="Hppk_sf"/>
</dbReference>
<keyword evidence="17" id="KW-1185">Reference proteome</keyword>
<dbReference type="InterPro" id="IPR000489">
    <property type="entry name" value="Pterin-binding_dom"/>
</dbReference>
<feature type="domain" description="Pterin-binding" evidence="15">
    <location>
        <begin position="207"/>
        <end position="464"/>
    </location>
</feature>
<comment type="cofactor">
    <cofactor evidence="3">
        <name>Mg(2+)</name>
        <dbReference type="ChEBI" id="CHEBI:18420"/>
    </cofactor>
</comment>
<comment type="catalytic activity">
    <reaction evidence="1">
        <text>(7,8-dihydropterin-6-yl)methyl diphosphate + 4-aminobenzoate = 7,8-dihydropteroate + diphosphate</text>
        <dbReference type="Rhea" id="RHEA:19949"/>
        <dbReference type="ChEBI" id="CHEBI:17836"/>
        <dbReference type="ChEBI" id="CHEBI:17839"/>
        <dbReference type="ChEBI" id="CHEBI:33019"/>
        <dbReference type="ChEBI" id="CHEBI:72950"/>
        <dbReference type="EC" id="2.5.1.15"/>
    </reaction>
</comment>
<dbReference type="Pfam" id="PF00809">
    <property type="entry name" value="Pterin_bind"/>
    <property type="match status" value="1"/>
</dbReference>
<dbReference type="GO" id="GO:0046654">
    <property type="term" value="P:tetrahydrofolate biosynthetic process"/>
    <property type="evidence" value="ECO:0007669"/>
    <property type="project" value="UniProtKB-UniPathway"/>
</dbReference>
<dbReference type="GO" id="GO:0046872">
    <property type="term" value="F:metal ion binding"/>
    <property type="evidence" value="ECO:0007669"/>
    <property type="project" value="UniProtKB-KW"/>
</dbReference>
<dbReference type="GO" id="GO:0005524">
    <property type="term" value="F:ATP binding"/>
    <property type="evidence" value="ECO:0007669"/>
    <property type="project" value="UniProtKB-KW"/>
</dbReference>
<evidence type="ECO:0000256" key="3">
    <source>
        <dbReference type="ARBA" id="ARBA00001946"/>
    </source>
</evidence>
<comment type="pathway">
    <text evidence="5">Cofactor biosynthesis; tetrahydrofolate biosynthesis; 2-amino-4-hydroxy-6-hydroxymethyl-7,8-dihydropteridine diphosphate from 7,8-dihydroneopterin triphosphate: step 4/4.</text>
</comment>
<evidence type="ECO:0000256" key="4">
    <source>
        <dbReference type="ARBA" id="ARBA00004763"/>
    </source>
</evidence>
<accession>A0A8J2X655</accession>
<dbReference type="Proteomes" id="UP000789595">
    <property type="component" value="Unassembled WGS sequence"/>
</dbReference>
<keyword evidence="14" id="KW-0511">Multifunctional enzyme</keyword>
<dbReference type="PROSITE" id="PS00792">
    <property type="entry name" value="DHPS_1"/>
    <property type="match status" value="1"/>
</dbReference>
<keyword evidence="7" id="KW-0808">Transferase</keyword>